<name>R7WNN0_9NOCA</name>
<evidence type="ECO:0000256" key="1">
    <source>
        <dbReference type="SAM" id="MobiDB-lite"/>
    </source>
</evidence>
<reference evidence="2 3" key="1">
    <citation type="journal article" date="2013" name="Genome Announc.">
        <title>Draft Genome Sequence of Rhodococcus rhodnii Strain LMG5362, a Symbiont of Rhodnius prolixus (Hemiptera, Reduviidae, Triatominae), the Principle Vector of Trypanosoma cruzi.</title>
        <authorList>
            <person name="Pachebat J.A."/>
            <person name="van Keulen G."/>
            <person name="Whitten M.M."/>
            <person name="Girdwood S."/>
            <person name="Del Sol R."/>
            <person name="Dyson P.J."/>
            <person name="Facey P.D."/>
        </authorList>
    </citation>
    <scope>NUCLEOTIDE SEQUENCE [LARGE SCALE GENOMIC DNA]</scope>
    <source>
        <strain evidence="2 3">LMG 5362</strain>
    </source>
</reference>
<organism evidence="2 3">
    <name type="scientific">Rhodococcus rhodnii LMG 5362</name>
    <dbReference type="NCBI Taxonomy" id="1273125"/>
    <lineage>
        <taxon>Bacteria</taxon>
        <taxon>Bacillati</taxon>
        <taxon>Actinomycetota</taxon>
        <taxon>Actinomycetes</taxon>
        <taxon>Mycobacteriales</taxon>
        <taxon>Nocardiaceae</taxon>
        <taxon>Rhodococcus</taxon>
    </lineage>
</organism>
<comment type="caution">
    <text evidence="2">The sequence shown here is derived from an EMBL/GenBank/DDBJ whole genome shotgun (WGS) entry which is preliminary data.</text>
</comment>
<keyword evidence="2" id="KW-0418">Kinase</keyword>
<dbReference type="GO" id="GO:0016301">
    <property type="term" value="F:kinase activity"/>
    <property type="evidence" value="ECO:0007669"/>
    <property type="project" value="UniProtKB-KW"/>
</dbReference>
<dbReference type="eggNOG" id="COG0515">
    <property type="taxonomic scope" value="Bacteria"/>
</dbReference>
<protein>
    <submittedName>
        <fullName evidence="2">Protein kinase</fullName>
    </submittedName>
</protein>
<keyword evidence="3" id="KW-1185">Reference proteome</keyword>
<dbReference type="PATRIC" id="fig|1273125.3.peg.1729"/>
<keyword evidence="2" id="KW-0808">Transferase</keyword>
<feature type="compositionally biased region" description="Low complexity" evidence="1">
    <location>
        <begin position="31"/>
        <end position="53"/>
    </location>
</feature>
<dbReference type="EMBL" id="APMY01000059">
    <property type="protein sequence ID" value="EOM76880.1"/>
    <property type="molecule type" value="Genomic_DNA"/>
</dbReference>
<dbReference type="Proteomes" id="UP000013525">
    <property type="component" value="Unassembled WGS sequence"/>
</dbReference>
<proteinExistence type="predicted"/>
<feature type="region of interest" description="Disordered" evidence="1">
    <location>
        <begin position="135"/>
        <end position="168"/>
    </location>
</feature>
<dbReference type="AlphaFoldDB" id="R7WNN0"/>
<gene>
    <name evidence="2" type="ORF">Rrhod_1793</name>
</gene>
<feature type="region of interest" description="Disordered" evidence="1">
    <location>
        <begin position="29"/>
        <end position="68"/>
    </location>
</feature>
<evidence type="ECO:0000313" key="3">
    <source>
        <dbReference type="Proteomes" id="UP000013525"/>
    </source>
</evidence>
<evidence type="ECO:0000313" key="2">
    <source>
        <dbReference type="EMBL" id="EOM76880.1"/>
    </source>
</evidence>
<accession>R7WNN0</accession>
<sequence>MIVVTTAAVVIVIGVAAVLVFRAFSGGDGEPTAAQESTSPAPAAAPAPSQAAPRELPTNGILKVGSDITPGEYATTPTGSAPGYWERLSCLSGDFECVITNDLVEGQGYLTVAPTDLAVRVSDLRLEKTSDAVVTASGRAPAPAPDVPGSSPDTQGFATSPRCNSDDPAVVTAETTQSRVVICETGAGRLYYKGARISDGAAIEIDDPTPSGSGYEASGEAGTVYRIGPDALVITQGGQQIAQEPTLSYRTR</sequence>
<feature type="compositionally biased region" description="Polar residues" evidence="1">
    <location>
        <begin position="151"/>
        <end position="163"/>
    </location>
</feature>